<organism evidence="5 6">
    <name type="scientific">Cymbomonas tetramitiformis</name>
    <dbReference type="NCBI Taxonomy" id="36881"/>
    <lineage>
        <taxon>Eukaryota</taxon>
        <taxon>Viridiplantae</taxon>
        <taxon>Chlorophyta</taxon>
        <taxon>Pyramimonadophyceae</taxon>
        <taxon>Pyramimonadales</taxon>
        <taxon>Pyramimonadaceae</taxon>
        <taxon>Cymbomonas</taxon>
    </lineage>
</organism>
<dbReference type="AlphaFoldDB" id="A0AAE0F9K7"/>
<feature type="non-terminal residue" evidence="5">
    <location>
        <position position="505"/>
    </location>
</feature>
<dbReference type="CDD" id="cd04369">
    <property type="entry name" value="Bromodomain"/>
    <property type="match status" value="1"/>
</dbReference>
<dbReference type="Gene3D" id="3.40.630.30">
    <property type="match status" value="1"/>
</dbReference>
<dbReference type="Gene3D" id="1.20.920.10">
    <property type="entry name" value="Bromodomain-like"/>
    <property type="match status" value="1"/>
</dbReference>
<keyword evidence="6" id="KW-1185">Reference proteome</keyword>
<dbReference type="InterPro" id="IPR036427">
    <property type="entry name" value="Bromodomain-like_sf"/>
</dbReference>
<gene>
    <name evidence="5" type="ORF">CYMTET_35252</name>
</gene>
<evidence type="ECO:0000313" key="6">
    <source>
        <dbReference type="Proteomes" id="UP001190700"/>
    </source>
</evidence>
<dbReference type="EMBL" id="LGRX02022480">
    <property type="protein sequence ID" value="KAK3255570.1"/>
    <property type="molecule type" value="Genomic_DNA"/>
</dbReference>
<dbReference type="SUPFAM" id="SSF55729">
    <property type="entry name" value="Acyl-CoA N-acyltransferases (Nat)"/>
    <property type="match status" value="1"/>
</dbReference>
<accession>A0AAE0F9K7</accession>
<dbReference type="PROSITE" id="PS50014">
    <property type="entry name" value="BROMODOMAIN_2"/>
    <property type="match status" value="1"/>
</dbReference>
<comment type="caution">
    <text evidence="5">The sequence shown here is derived from an EMBL/GenBank/DDBJ whole genome shotgun (WGS) entry which is preliminary data.</text>
</comment>
<feature type="region of interest" description="Disordered" evidence="3">
    <location>
        <begin position="454"/>
        <end position="505"/>
    </location>
</feature>
<dbReference type="SMART" id="SM00297">
    <property type="entry name" value="BROMO"/>
    <property type="match status" value="1"/>
</dbReference>
<dbReference type="InterPro" id="IPR001487">
    <property type="entry name" value="Bromodomain"/>
</dbReference>
<evidence type="ECO:0000256" key="2">
    <source>
        <dbReference type="PROSITE-ProRule" id="PRU00035"/>
    </source>
</evidence>
<evidence type="ECO:0000256" key="3">
    <source>
        <dbReference type="SAM" id="MobiDB-lite"/>
    </source>
</evidence>
<reference evidence="5 6" key="1">
    <citation type="journal article" date="2015" name="Genome Biol. Evol.">
        <title>Comparative Genomics of a Bacterivorous Green Alga Reveals Evolutionary Causalities and Consequences of Phago-Mixotrophic Mode of Nutrition.</title>
        <authorList>
            <person name="Burns J.A."/>
            <person name="Paasch A."/>
            <person name="Narechania A."/>
            <person name="Kim E."/>
        </authorList>
    </citation>
    <scope>NUCLEOTIDE SEQUENCE [LARGE SCALE GENOMIC DNA]</scope>
    <source>
        <strain evidence="5 6">PLY_AMNH</strain>
    </source>
</reference>
<dbReference type="Pfam" id="PF00439">
    <property type="entry name" value="Bromodomain"/>
    <property type="match status" value="1"/>
</dbReference>
<proteinExistence type="predicted"/>
<evidence type="ECO:0000313" key="5">
    <source>
        <dbReference type="EMBL" id="KAK3255570.1"/>
    </source>
</evidence>
<name>A0AAE0F9K7_9CHLO</name>
<dbReference type="PANTHER" id="PTHR22881">
    <property type="entry name" value="BROMODOMAIN CONTAINING PROTEIN"/>
    <property type="match status" value="1"/>
</dbReference>
<dbReference type="PRINTS" id="PR00503">
    <property type="entry name" value="BROMODOMAIN"/>
</dbReference>
<dbReference type="InterPro" id="IPR016181">
    <property type="entry name" value="Acyl_CoA_acyltransferase"/>
</dbReference>
<feature type="non-terminal residue" evidence="5">
    <location>
        <position position="1"/>
    </location>
</feature>
<dbReference type="InterPro" id="IPR051831">
    <property type="entry name" value="Bromodomain_contain_prot"/>
</dbReference>
<feature type="domain" description="Bromo" evidence="4">
    <location>
        <begin position="89"/>
        <end position="159"/>
    </location>
</feature>
<keyword evidence="1 2" id="KW-0103">Bromodomain</keyword>
<evidence type="ECO:0000259" key="4">
    <source>
        <dbReference type="PROSITE" id="PS50014"/>
    </source>
</evidence>
<dbReference type="SUPFAM" id="SSF47370">
    <property type="entry name" value="Bromodomain"/>
    <property type="match status" value="1"/>
</dbReference>
<evidence type="ECO:0000256" key="1">
    <source>
        <dbReference type="ARBA" id="ARBA00023117"/>
    </source>
</evidence>
<dbReference type="PANTHER" id="PTHR22881:SF27">
    <property type="entry name" value="BROMODOMAIN CONTAINING 7_9"/>
    <property type="match status" value="1"/>
</dbReference>
<protein>
    <recommendedName>
        <fullName evidence="4">Bromo domain-containing protein</fullName>
    </recommendedName>
</protein>
<dbReference type="Proteomes" id="UP001190700">
    <property type="component" value="Unassembled WGS sequence"/>
</dbReference>
<sequence>ISLLGGLGCGAWLTRLILEQLMASGQYKYVVLQATEQAVPFYEAMGFKRIGAVASYDSEETPTVPPVESPAEIRYWLHRMLRVLLRNLRKLDDDGIFQGPVDTKVVTDYLSVVKHPMDFGLMQRKLINREYTCLEDFHSDFRLIFSNAKAPPIPSIKLYNKPATIFHKEADRILTKVPALPFNFCSPSNGHRPCLVLRAAPVASTTGRHIPFVLTSRLPIPCLFQHFCIPAPSPRCIPCESTRAPFFDLGLRESTRAPFFDLGLRESTAIQLLKEIELFKRLFAEARNGVDRGPVSILSPAHSPRQASSYQGKGGDVCELGAAGGMPLLRSGAKYLQLAAQGGQEVSEEAYHAAADRDPCVMGYVHWAFPDQPIEDQYPSMLMAQRLHPPSDDELAQGDSPPGIPLEQLAPELAAGLPRGITPRGPKAWTVKMSAGGNSDYLGSFEDLQEAKEAYEEAAQSYKKQTKGNTSLPQPPPCPKPGHLRRGPRAGKGGKERPQSRQGGP</sequence>